<evidence type="ECO:0000256" key="6">
    <source>
        <dbReference type="PIRSR" id="PIRSR003085-1"/>
    </source>
</evidence>
<dbReference type="GO" id="GO:0008168">
    <property type="term" value="F:methyltransferase activity"/>
    <property type="evidence" value="ECO:0007669"/>
    <property type="project" value="UniProtKB-KW"/>
</dbReference>
<dbReference type="EMBL" id="MFGJ01000007">
    <property type="protein sequence ID" value="OGF31910.1"/>
    <property type="molecule type" value="Genomic_DNA"/>
</dbReference>
<dbReference type="AlphaFoldDB" id="A0A1F5SYX8"/>
<dbReference type="CDD" id="cd02440">
    <property type="entry name" value="AdoMet_MTases"/>
    <property type="match status" value="1"/>
</dbReference>
<dbReference type="STRING" id="1798002.A2478_05530"/>
<dbReference type="Pfam" id="PF02353">
    <property type="entry name" value="CMAS"/>
    <property type="match status" value="1"/>
</dbReference>
<evidence type="ECO:0000313" key="8">
    <source>
        <dbReference type="Proteomes" id="UP000179001"/>
    </source>
</evidence>
<dbReference type="GO" id="GO:0008610">
    <property type="term" value="P:lipid biosynthetic process"/>
    <property type="evidence" value="ECO:0007669"/>
    <property type="project" value="InterPro"/>
</dbReference>
<sequence>MTTQEKIAQLLNHADIEINGSRPFDLQVLDTRLYDRVLSRGSLGFGEAYMDGWWSSGQLDQLLTKLLSSNLDKKIQPWKFIFPVVKSFVMNLQTQARSLKVGEHHYDIGNDLYHRMLGQSMVYTCGYWKDTDNLDQAQENKLDLVCKKINLKSGDRILDIGCGWGSFAKFAAEKYGAEVVGITISKEQKQLAEENCAGLPVEIRLQDYREVNEKFDHIISLGMIEHVGYKNYRTYMQMVSRCLKDNGLFLLHTIGGNKSVTSTNAWIEKYIFPNSMLPGIKQLAKSFEGLFVMEDWHNFGIYYDKTLMAWYNNFTNNWDAIKDNYPPKFFKMWEFYLLSCAASFRCRKNQLWQIVLSPNGVEGGYKSIR</sequence>
<dbReference type="SUPFAM" id="SSF53335">
    <property type="entry name" value="S-adenosyl-L-methionine-dependent methyltransferases"/>
    <property type="match status" value="1"/>
</dbReference>
<protein>
    <submittedName>
        <fullName evidence="7">Cyclopropane-fatty-acyl-phospholipid synthase</fullName>
    </submittedName>
</protein>
<dbReference type="InterPro" id="IPR029063">
    <property type="entry name" value="SAM-dependent_MTases_sf"/>
</dbReference>
<gene>
    <name evidence="7" type="ORF">A2478_05530</name>
</gene>
<evidence type="ECO:0000256" key="3">
    <source>
        <dbReference type="ARBA" id="ARBA00022679"/>
    </source>
</evidence>
<reference evidence="7 8" key="1">
    <citation type="journal article" date="2016" name="Nat. Commun.">
        <title>Thousands of microbial genomes shed light on interconnected biogeochemical processes in an aquifer system.</title>
        <authorList>
            <person name="Anantharaman K."/>
            <person name="Brown C.T."/>
            <person name="Hug L.A."/>
            <person name="Sharon I."/>
            <person name="Castelle C.J."/>
            <person name="Probst A.J."/>
            <person name="Thomas B.C."/>
            <person name="Singh A."/>
            <person name="Wilkins M.J."/>
            <person name="Karaoz U."/>
            <person name="Brodie E.L."/>
            <person name="Williams K.H."/>
            <person name="Hubbard S.S."/>
            <person name="Banfield J.F."/>
        </authorList>
    </citation>
    <scope>NUCLEOTIDE SEQUENCE [LARGE SCALE GENOMIC DNA]</scope>
</reference>
<dbReference type="NCBIfam" id="NF008686">
    <property type="entry name" value="PRK11705.1"/>
    <property type="match status" value="1"/>
</dbReference>
<keyword evidence="4" id="KW-0949">S-adenosyl-L-methionine</keyword>
<keyword evidence="3" id="KW-0808">Transferase</keyword>
<name>A0A1F5SYX8_9BACT</name>
<dbReference type="PANTHER" id="PTHR43667">
    <property type="entry name" value="CYCLOPROPANE-FATTY-ACYL-PHOSPHOLIPID SYNTHASE"/>
    <property type="match status" value="1"/>
</dbReference>
<evidence type="ECO:0000256" key="4">
    <source>
        <dbReference type="ARBA" id="ARBA00022691"/>
    </source>
</evidence>
<dbReference type="GO" id="GO:0032259">
    <property type="term" value="P:methylation"/>
    <property type="evidence" value="ECO:0007669"/>
    <property type="project" value="UniProtKB-KW"/>
</dbReference>
<organism evidence="7 8">
    <name type="scientific">Candidatus Falkowbacteria bacterium RIFOXYC2_FULL_36_12</name>
    <dbReference type="NCBI Taxonomy" id="1798002"/>
    <lineage>
        <taxon>Bacteria</taxon>
        <taxon>Candidatus Falkowiibacteriota</taxon>
    </lineage>
</organism>
<dbReference type="Proteomes" id="UP000179001">
    <property type="component" value="Unassembled WGS sequence"/>
</dbReference>
<dbReference type="Gene3D" id="3.40.50.150">
    <property type="entry name" value="Vaccinia Virus protein VP39"/>
    <property type="match status" value="1"/>
</dbReference>
<evidence type="ECO:0000256" key="5">
    <source>
        <dbReference type="ARBA" id="ARBA00023098"/>
    </source>
</evidence>
<comment type="similarity">
    <text evidence="1">Belongs to the CFA/CMAS family.</text>
</comment>
<dbReference type="PIRSF" id="PIRSF003085">
    <property type="entry name" value="CMAS"/>
    <property type="match status" value="1"/>
</dbReference>
<dbReference type="InterPro" id="IPR003333">
    <property type="entry name" value="CMAS"/>
</dbReference>
<dbReference type="InterPro" id="IPR050723">
    <property type="entry name" value="CFA/CMAS"/>
</dbReference>
<proteinExistence type="inferred from homology"/>
<feature type="active site" evidence="6">
    <location>
        <position position="340"/>
    </location>
</feature>
<accession>A0A1F5SYX8</accession>
<keyword evidence="2" id="KW-0489">Methyltransferase</keyword>
<evidence type="ECO:0000256" key="1">
    <source>
        <dbReference type="ARBA" id="ARBA00010815"/>
    </source>
</evidence>
<evidence type="ECO:0000256" key="2">
    <source>
        <dbReference type="ARBA" id="ARBA00022603"/>
    </source>
</evidence>
<evidence type="ECO:0000313" key="7">
    <source>
        <dbReference type="EMBL" id="OGF31910.1"/>
    </source>
</evidence>
<comment type="caution">
    <text evidence="7">The sequence shown here is derived from an EMBL/GenBank/DDBJ whole genome shotgun (WGS) entry which is preliminary data.</text>
</comment>
<keyword evidence="5" id="KW-0443">Lipid metabolism</keyword>
<dbReference type="PANTHER" id="PTHR43667:SF1">
    <property type="entry name" value="CYCLOPROPANE-FATTY-ACYL-PHOSPHOLIPID SYNTHASE"/>
    <property type="match status" value="1"/>
</dbReference>